<sequence>MANPSFDTATLGATHPLRAGELAHACGAEIDWVVQLVEVGIVEVRSPAERPDDWCFHSVDLQCALDARRLERDFGVGLDAAALILDLEHEVRRLKALLTARGLAREI</sequence>
<reference evidence="1 2" key="1">
    <citation type="submission" date="2023-07" db="EMBL/GenBank/DDBJ databases">
        <title>Sorghum-associated microbial communities from plants grown in Nebraska, USA.</title>
        <authorList>
            <person name="Schachtman D."/>
        </authorList>
    </citation>
    <scope>NUCLEOTIDE SEQUENCE [LARGE SCALE GENOMIC DNA]</scope>
    <source>
        <strain evidence="1 2">DS1781</strain>
    </source>
</reference>
<keyword evidence="2" id="KW-1185">Reference proteome</keyword>
<accession>A0ABU1NLS8</accession>
<dbReference type="EMBL" id="JAVDRF010000016">
    <property type="protein sequence ID" value="MDR6539402.1"/>
    <property type="molecule type" value="Genomic_DNA"/>
</dbReference>
<evidence type="ECO:0000313" key="1">
    <source>
        <dbReference type="EMBL" id="MDR6539402.1"/>
    </source>
</evidence>
<gene>
    <name evidence="1" type="ORF">J2739_005198</name>
</gene>
<dbReference type="Proteomes" id="UP001184230">
    <property type="component" value="Unassembled WGS sequence"/>
</dbReference>
<dbReference type="RefSeq" id="WP_309907060.1">
    <property type="nucleotide sequence ID" value="NZ_JAVDRF010000016.1"/>
</dbReference>
<organism evidence="1 2">
    <name type="scientific">Variovorax soli</name>
    <dbReference type="NCBI Taxonomy" id="376815"/>
    <lineage>
        <taxon>Bacteria</taxon>
        <taxon>Pseudomonadati</taxon>
        <taxon>Pseudomonadota</taxon>
        <taxon>Betaproteobacteria</taxon>
        <taxon>Burkholderiales</taxon>
        <taxon>Comamonadaceae</taxon>
        <taxon>Variovorax</taxon>
    </lineage>
</organism>
<dbReference type="Pfam" id="PF13591">
    <property type="entry name" value="MerR_2"/>
    <property type="match status" value="1"/>
</dbReference>
<comment type="caution">
    <text evidence="1">The sequence shown here is derived from an EMBL/GenBank/DDBJ whole genome shotgun (WGS) entry which is preliminary data.</text>
</comment>
<evidence type="ECO:0000313" key="2">
    <source>
        <dbReference type="Proteomes" id="UP001184230"/>
    </source>
</evidence>
<dbReference type="Gene3D" id="1.10.1660.10">
    <property type="match status" value="1"/>
</dbReference>
<protein>
    <submittedName>
        <fullName evidence="1">Chaperone modulatory protein CbpM</fullName>
    </submittedName>
</protein>
<name>A0ABU1NLS8_9BURK</name>
<proteinExistence type="predicted"/>